<dbReference type="EC" id="3.2.1.37" evidence="7"/>
<dbReference type="Proteomes" id="UP000540989">
    <property type="component" value="Unassembled WGS sequence"/>
</dbReference>
<dbReference type="PANTHER" id="PTHR12631:SF8">
    <property type="entry name" value="ALPHA-L-IDURONIDASE"/>
    <property type="match status" value="1"/>
</dbReference>
<evidence type="ECO:0000259" key="6">
    <source>
        <dbReference type="Pfam" id="PF01229"/>
    </source>
</evidence>
<keyword evidence="8" id="KW-1185">Reference proteome</keyword>
<sequence length="558" mass="60964">MRMIWVGAVLSVVGGLSAGAQVATGDAVKIAVHAGERTGKYSPDWNFFGADEPNYITAPNGKKLLRELHDLSPVPVYFRPHNLLTTGNGDGSLKWGSTNAYREDADGKAIYDWEITDKIFDSLKDAGVRPLVEVGFMPEAMSTHPQPYRHDFPKGDVFTGWSYPPKDYDKWGALVEAYATHLKARYGAETDTWLWEVWNEPDIDYWHGTPEEYDRLYDVTTAAIRRVIPAAKVGGPSATGIHVGKSEHMLRQFLEHCESGKNAATGEVGAPLDFISYHPKGSPKVVNGHVEMGLGEQLGSVERGMKVIASYPKWKQTPIIMTEIDPEGCAACKGPQNGYRNGPLYGVSVAEAMARSYELAKIYGVNLQGGVTWAFEFEDQPYFAGFRELATNGIDKAVLNVFRMYGKLGGDWVKTESSGELGVEEIIRDGVRAKDDVGAIATRGERAGAREVDVMVWNYSDEDVAGAAAKIQMTIDGLPKGTVQVEEFRVDEAHSNAYGVWKRMGSPARPSAAEQGELEQAGKLESLGAASRVKVKGGGVGVPMMLPRQGVELVRISW</sequence>
<evidence type="ECO:0000313" key="7">
    <source>
        <dbReference type="EMBL" id="MBB5057364.1"/>
    </source>
</evidence>
<reference evidence="7 8" key="1">
    <citation type="submission" date="2020-08" db="EMBL/GenBank/DDBJ databases">
        <title>Genomic Encyclopedia of Type Strains, Phase IV (KMG-V): Genome sequencing to study the core and pangenomes of soil and plant-associated prokaryotes.</title>
        <authorList>
            <person name="Whitman W."/>
        </authorList>
    </citation>
    <scope>NUCLEOTIDE SEQUENCE [LARGE SCALE GENOMIC DNA]</scope>
    <source>
        <strain evidence="7 8">M8UP14</strain>
    </source>
</reference>
<feature type="signal peptide" evidence="5">
    <location>
        <begin position="1"/>
        <end position="22"/>
    </location>
</feature>
<feature type="active site" description="Proton donor" evidence="4">
    <location>
        <position position="200"/>
    </location>
</feature>
<accession>A0A7W8E3M0</accession>
<dbReference type="AlphaFoldDB" id="A0A7W8E3M0"/>
<evidence type="ECO:0000256" key="4">
    <source>
        <dbReference type="PIRSR" id="PIRSR600514-1"/>
    </source>
</evidence>
<dbReference type="SUPFAM" id="SSF51445">
    <property type="entry name" value="(Trans)glycosidases"/>
    <property type="match status" value="1"/>
</dbReference>
<dbReference type="InterPro" id="IPR017853">
    <property type="entry name" value="GH"/>
</dbReference>
<dbReference type="Gene3D" id="3.20.20.80">
    <property type="entry name" value="Glycosidases"/>
    <property type="match status" value="1"/>
</dbReference>
<dbReference type="SUPFAM" id="SSF51011">
    <property type="entry name" value="Glycosyl hydrolase domain"/>
    <property type="match status" value="1"/>
</dbReference>
<evidence type="ECO:0000313" key="8">
    <source>
        <dbReference type="Proteomes" id="UP000540989"/>
    </source>
</evidence>
<evidence type="ECO:0000256" key="1">
    <source>
        <dbReference type="ARBA" id="ARBA00008875"/>
    </source>
</evidence>
<keyword evidence="2 7" id="KW-0378">Hydrolase</keyword>
<dbReference type="EMBL" id="JACHIP010000002">
    <property type="protein sequence ID" value="MBB5057364.1"/>
    <property type="molecule type" value="Genomic_DNA"/>
</dbReference>
<feature type="domain" description="Glycosyl hydrolases family 39 N-terminal catalytic" evidence="6">
    <location>
        <begin position="99"/>
        <end position="521"/>
    </location>
</feature>
<evidence type="ECO:0000256" key="5">
    <source>
        <dbReference type="SAM" id="SignalP"/>
    </source>
</evidence>
<dbReference type="GO" id="GO:0005975">
    <property type="term" value="P:carbohydrate metabolic process"/>
    <property type="evidence" value="ECO:0007669"/>
    <property type="project" value="InterPro"/>
</dbReference>
<dbReference type="InterPro" id="IPR049166">
    <property type="entry name" value="GH39_cat"/>
</dbReference>
<comment type="caution">
    <text evidence="7">The sequence shown here is derived from an EMBL/GenBank/DDBJ whole genome shotgun (WGS) entry which is preliminary data.</text>
</comment>
<dbReference type="InterPro" id="IPR051923">
    <property type="entry name" value="Glycosyl_Hydrolase_39"/>
</dbReference>
<dbReference type="RefSeq" id="WP_221312631.1">
    <property type="nucleotide sequence ID" value="NZ_JACHIP010000002.1"/>
</dbReference>
<proteinExistence type="inferred from homology"/>
<gene>
    <name evidence="7" type="ORF">HDF16_002049</name>
</gene>
<dbReference type="Gene3D" id="2.60.40.1500">
    <property type="entry name" value="Glycosyl hydrolase domain, family 39"/>
    <property type="match status" value="1"/>
</dbReference>
<evidence type="ECO:0000256" key="3">
    <source>
        <dbReference type="ARBA" id="ARBA00023295"/>
    </source>
</evidence>
<protein>
    <submittedName>
        <fullName evidence="7">Xylan 1,4-beta-xylosidase</fullName>
        <ecNumber evidence="7">3.2.1.37</ecNumber>
    </submittedName>
</protein>
<feature type="chain" id="PRO_5031507065" evidence="5">
    <location>
        <begin position="23"/>
        <end position="558"/>
    </location>
</feature>
<dbReference type="PANTHER" id="PTHR12631">
    <property type="entry name" value="ALPHA-L-IDURONIDASE"/>
    <property type="match status" value="1"/>
</dbReference>
<dbReference type="InterPro" id="IPR000514">
    <property type="entry name" value="Glyco_hydro_39"/>
</dbReference>
<evidence type="ECO:0000256" key="2">
    <source>
        <dbReference type="ARBA" id="ARBA00022801"/>
    </source>
</evidence>
<name>A0A7W8E3M0_9BACT</name>
<dbReference type="Pfam" id="PF01229">
    <property type="entry name" value="Glyco_hydro_39"/>
    <property type="match status" value="1"/>
</dbReference>
<dbReference type="PRINTS" id="PR00745">
    <property type="entry name" value="GLHYDRLASE39"/>
</dbReference>
<organism evidence="7 8">
    <name type="scientific">Granulicella aggregans</name>
    <dbReference type="NCBI Taxonomy" id="474949"/>
    <lineage>
        <taxon>Bacteria</taxon>
        <taxon>Pseudomonadati</taxon>
        <taxon>Acidobacteriota</taxon>
        <taxon>Terriglobia</taxon>
        <taxon>Terriglobales</taxon>
        <taxon>Acidobacteriaceae</taxon>
        <taxon>Granulicella</taxon>
    </lineage>
</organism>
<dbReference type="GO" id="GO:0009044">
    <property type="term" value="F:xylan 1,4-beta-xylosidase activity"/>
    <property type="evidence" value="ECO:0007669"/>
    <property type="project" value="UniProtKB-EC"/>
</dbReference>
<keyword evidence="3 7" id="KW-0326">Glycosidase</keyword>
<comment type="similarity">
    <text evidence="1">Belongs to the glycosyl hydrolase 39 family.</text>
</comment>
<keyword evidence="5" id="KW-0732">Signal</keyword>